<keyword evidence="4" id="KW-0378">Hydrolase</keyword>
<dbReference type="GO" id="GO:0004132">
    <property type="term" value="F:dCMP deaminase activity"/>
    <property type="evidence" value="ECO:0007669"/>
    <property type="project" value="TreeGrafter"/>
</dbReference>
<evidence type="ECO:0000313" key="7">
    <source>
        <dbReference type="EMBL" id="AIY32199.1"/>
    </source>
</evidence>
<dbReference type="Proteomes" id="UP000030728">
    <property type="component" value="Segment"/>
</dbReference>
<dbReference type="InterPro" id="IPR016192">
    <property type="entry name" value="APOBEC/CMP_deaminase_Zn-bd"/>
</dbReference>
<dbReference type="PROSITE" id="PS00903">
    <property type="entry name" value="CYT_DCMP_DEAMINASES_1"/>
    <property type="match status" value="1"/>
</dbReference>
<dbReference type="CDD" id="cd01286">
    <property type="entry name" value="deoxycytidylate_deaminase"/>
    <property type="match status" value="1"/>
</dbReference>
<accession>A0A0A1EKT0</accession>
<gene>
    <name evidence="7" type="ORF">PBI_HAMSLICE_34</name>
</gene>
<organism evidence="7 8">
    <name type="scientific">Mycobacterium phage HamSlice</name>
    <dbReference type="NCBI Taxonomy" id="1567483"/>
    <lineage>
        <taxon>Viruses</taxon>
        <taxon>Duplodnaviria</taxon>
        <taxon>Heunggongvirae</taxon>
        <taxon>Uroviricota</taxon>
        <taxon>Caudoviricetes</taxon>
        <taxon>Backyardiganvirus</taxon>
        <taxon>Backyardiganvirus peaches</taxon>
    </lineage>
</organism>
<keyword evidence="3" id="KW-0479">Metal-binding</keyword>
<evidence type="ECO:0000256" key="4">
    <source>
        <dbReference type="ARBA" id="ARBA00022801"/>
    </source>
</evidence>
<evidence type="ECO:0000256" key="2">
    <source>
        <dbReference type="ARBA" id="ARBA00006576"/>
    </source>
</evidence>
<dbReference type="EMBL" id="KP057620">
    <property type="protein sequence ID" value="AIY32199.1"/>
    <property type="molecule type" value="Genomic_DNA"/>
</dbReference>
<dbReference type="InterPro" id="IPR016193">
    <property type="entry name" value="Cytidine_deaminase-like"/>
</dbReference>
<dbReference type="Pfam" id="PF00383">
    <property type="entry name" value="dCMP_cyt_deam_1"/>
    <property type="match status" value="1"/>
</dbReference>
<comment type="similarity">
    <text evidence="2">Belongs to the cytidine and deoxycytidylate deaminase family.</text>
</comment>
<dbReference type="SUPFAM" id="SSF53927">
    <property type="entry name" value="Cytidine deaminase-like"/>
    <property type="match status" value="1"/>
</dbReference>
<name>A0A0A1EKT0_9CAUD</name>
<reference evidence="7 8" key="1">
    <citation type="submission" date="2014-10" db="EMBL/GenBank/DDBJ databases">
        <authorList>
            <person name="Barber J.R."/>
            <person name="Boucher C.J."/>
            <person name="Butela K.A."/>
            <person name="Escareno D."/>
            <person name="Ferguson C.L."/>
            <person name="Helster A.R."/>
            <person name="Houser L.C."/>
            <person name="Mangery P."/>
            <person name="Pikula S.M."/>
            <person name="Robinson T.S."/>
            <person name="Sokol S.L."/>
            <person name="Sticha J."/>
            <person name="Suresh M.H."/>
            <person name="Anders K.R."/>
            <person name="Braun M.A."/>
            <person name="Delesalle V.A."/>
            <person name="Hughes L.E."/>
            <person name="Ware V.C."/>
            <person name="Bradley K.W."/>
            <person name="Barker L.P."/>
            <person name="Asai D.J."/>
            <person name="Bowman C.A."/>
            <person name="Russell D.A."/>
            <person name="Pope W.H."/>
            <person name="Jacobs-Sera D."/>
            <person name="Hendrix R.W."/>
            <person name="Hatfull G.F."/>
        </authorList>
    </citation>
    <scope>NUCLEOTIDE SEQUENCE [LARGE SCALE GENOMIC DNA]</scope>
</reference>
<feature type="domain" description="CMP/dCMP-type deaminase" evidence="6">
    <location>
        <begin position="4"/>
        <end position="136"/>
    </location>
</feature>
<evidence type="ECO:0000259" key="6">
    <source>
        <dbReference type="PROSITE" id="PS51747"/>
    </source>
</evidence>
<dbReference type="PANTHER" id="PTHR11086:SF18">
    <property type="entry name" value="DEOXYCYTIDYLATE DEAMINASE"/>
    <property type="match status" value="1"/>
</dbReference>
<evidence type="ECO:0000256" key="5">
    <source>
        <dbReference type="ARBA" id="ARBA00022833"/>
    </source>
</evidence>
<protein>
    <submittedName>
        <fullName evidence="7">Deoxycytidylate deaminase</fullName>
    </submittedName>
</protein>
<evidence type="ECO:0000313" key="8">
    <source>
        <dbReference type="Proteomes" id="UP000030728"/>
    </source>
</evidence>
<dbReference type="InterPro" id="IPR002125">
    <property type="entry name" value="CMP_dCMP_dom"/>
</dbReference>
<keyword evidence="5" id="KW-0862">Zinc</keyword>
<dbReference type="SMR" id="A0A0A1EKT0"/>
<evidence type="ECO:0000256" key="1">
    <source>
        <dbReference type="ARBA" id="ARBA00001947"/>
    </source>
</evidence>
<evidence type="ECO:0000256" key="3">
    <source>
        <dbReference type="ARBA" id="ARBA00022723"/>
    </source>
</evidence>
<sequence>MRPTWDEYFLGIARAAAERSDCERSKVGAVVVKDRRVRATGYNGAPAGRPGCGTCPRRTSNARPGVDSYSSGGTRCVAVHAEANALLYCDREDLRGAALYITRAPCGDCSKLIDAAGIERVVYPFEWEKPEGCVCAGPTDPYHGWCDPCSKLPKIVVQEQDRWERNEYTVRMEPGMLPDEPWRLGFINLRDEVGKTIE</sequence>
<dbReference type="PROSITE" id="PS51747">
    <property type="entry name" value="CYT_DCMP_DEAMINASES_2"/>
    <property type="match status" value="1"/>
</dbReference>
<dbReference type="PANTHER" id="PTHR11086">
    <property type="entry name" value="DEOXYCYTIDYLATE DEAMINASE-RELATED"/>
    <property type="match status" value="1"/>
</dbReference>
<comment type="cofactor">
    <cofactor evidence="1">
        <name>Zn(2+)</name>
        <dbReference type="ChEBI" id="CHEBI:29105"/>
    </cofactor>
</comment>
<dbReference type="GO" id="GO:0008270">
    <property type="term" value="F:zinc ion binding"/>
    <property type="evidence" value="ECO:0007669"/>
    <property type="project" value="InterPro"/>
</dbReference>
<dbReference type="InterPro" id="IPR035105">
    <property type="entry name" value="Deoxycytidylate_deaminase_dom"/>
</dbReference>
<proteinExistence type="inferred from homology"/>
<dbReference type="Gene3D" id="3.40.140.10">
    <property type="entry name" value="Cytidine Deaminase, domain 2"/>
    <property type="match status" value="1"/>
</dbReference>
<dbReference type="InterPro" id="IPR015517">
    <property type="entry name" value="dCMP_deaminase-rel"/>
</dbReference>